<dbReference type="InterPro" id="IPR042070">
    <property type="entry name" value="PucR_C-HTH_sf"/>
</dbReference>
<dbReference type="OrthoDB" id="8450798at2"/>
<dbReference type="InterPro" id="IPR012914">
    <property type="entry name" value="PucR_dom"/>
</dbReference>
<evidence type="ECO:0000313" key="3">
    <source>
        <dbReference type="EMBL" id="ADB48966.1"/>
    </source>
</evidence>
<proteinExistence type="predicted"/>
<gene>
    <name evidence="3" type="ordered locus">Cwoe_0531</name>
</gene>
<accession>D3F896</accession>
<dbReference type="EMBL" id="CP001854">
    <property type="protein sequence ID" value="ADB48966.1"/>
    <property type="molecule type" value="Genomic_DNA"/>
</dbReference>
<dbReference type="InterPro" id="IPR051448">
    <property type="entry name" value="CdaR-like_regulators"/>
</dbReference>
<evidence type="ECO:0000313" key="4">
    <source>
        <dbReference type="Proteomes" id="UP000008229"/>
    </source>
</evidence>
<dbReference type="Proteomes" id="UP000008229">
    <property type="component" value="Chromosome"/>
</dbReference>
<dbReference type="RefSeq" id="WP_012932019.1">
    <property type="nucleotide sequence ID" value="NC_013739.1"/>
</dbReference>
<dbReference type="Pfam" id="PF07905">
    <property type="entry name" value="PucR"/>
    <property type="match status" value="1"/>
</dbReference>
<name>D3F896_CONWI</name>
<dbReference type="HOGENOM" id="CLU_017436_3_0_11"/>
<dbReference type="KEGG" id="cwo:Cwoe_0531"/>
<sequence>MPDLHSRGGIRVRDLLDTAHLKFELIAGESGLDRVVEWTHVSDLEEPWIWLDGGELLLVNGLAIPPDAKGQMAFISGLASKRTAGLAIGVRAPTLRREAIALADELDFPLLRIPNSISFLSITRLVADHNQDRAQRRMATHIRLFDTLGRGFEPANIPGLVERLENISGYRLFITTPQGHPLLPGIGEEPPAAVVESLALFREDPDRRSRSLPGWCIVPIPLDARTAGFVLALEQPDREQAGLVAVRHIATIAALLASNLYRERELDRRRGAELLGRLLAGSLPLEEVGDQLRQRGLETGPLAMVKLRGAHEAIDEADHRACDLGIPHLLLSEAHDAYLVMEDARETLLGIIGDLDLVGGSSSSFAPGSPWVLARAEADQALERALRKPRAAGSVLQYSAADSPLEWLPSDPVVLRALSDEVLRPLRDYDREHNGSLLESLRVYFEQERRLSVASDVLFVHKHTLAYRLKRIEAITGRNLNEMDDLCVLYLALKASEASPRRAAGEGSRSGT</sequence>
<dbReference type="Gene3D" id="1.10.10.2840">
    <property type="entry name" value="PucR C-terminal helix-turn-helix domain"/>
    <property type="match status" value="1"/>
</dbReference>
<protein>
    <submittedName>
        <fullName evidence="3">Transcriptional regulator, PucR family</fullName>
    </submittedName>
</protein>
<reference evidence="4" key="2">
    <citation type="submission" date="2010-01" db="EMBL/GenBank/DDBJ databases">
        <title>The complete genome of Conexibacter woesei DSM 14684.</title>
        <authorList>
            <consortium name="US DOE Joint Genome Institute (JGI-PGF)"/>
            <person name="Lucas S."/>
            <person name="Copeland A."/>
            <person name="Lapidus A."/>
            <person name="Glavina del Rio T."/>
            <person name="Dalin E."/>
            <person name="Tice H."/>
            <person name="Bruce D."/>
            <person name="Goodwin L."/>
            <person name="Pitluck S."/>
            <person name="Kyrpides N."/>
            <person name="Mavromatis K."/>
            <person name="Ivanova N."/>
            <person name="Mikhailova N."/>
            <person name="Chertkov O."/>
            <person name="Brettin T."/>
            <person name="Detter J.C."/>
            <person name="Han C."/>
            <person name="Larimer F."/>
            <person name="Land M."/>
            <person name="Hauser L."/>
            <person name="Markowitz V."/>
            <person name="Cheng J.-F."/>
            <person name="Hugenholtz P."/>
            <person name="Woyke T."/>
            <person name="Wu D."/>
            <person name="Pukall R."/>
            <person name="Steenblock K."/>
            <person name="Schneider S."/>
            <person name="Klenk H.-P."/>
            <person name="Eisen J.A."/>
        </authorList>
    </citation>
    <scope>NUCLEOTIDE SEQUENCE [LARGE SCALE GENOMIC DNA]</scope>
    <source>
        <strain evidence="4">DSM 14684 / CIP 108061 / JCM 11494 / NBRC 100937 / ID131577</strain>
    </source>
</reference>
<feature type="domain" description="Purine catabolism PurC-like" evidence="1">
    <location>
        <begin position="14"/>
        <end position="127"/>
    </location>
</feature>
<dbReference type="AlphaFoldDB" id="D3F896"/>
<keyword evidence="4" id="KW-1185">Reference proteome</keyword>
<evidence type="ECO:0000259" key="1">
    <source>
        <dbReference type="Pfam" id="PF07905"/>
    </source>
</evidence>
<dbReference type="Pfam" id="PF13556">
    <property type="entry name" value="HTH_30"/>
    <property type="match status" value="1"/>
</dbReference>
<organism evidence="3 4">
    <name type="scientific">Conexibacter woesei (strain DSM 14684 / CCUG 47730 / CIP 108061 / JCM 11494 / NBRC 100937 / ID131577)</name>
    <dbReference type="NCBI Taxonomy" id="469383"/>
    <lineage>
        <taxon>Bacteria</taxon>
        <taxon>Bacillati</taxon>
        <taxon>Actinomycetota</taxon>
        <taxon>Thermoleophilia</taxon>
        <taxon>Solirubrobacterales</taxon>
        <taxon>Conexibacteraceae</taxon>
        <taxon>Conexibacter</taxon>
    </lineage>
</organism>
<dbReference type="STRING" id="469383.Cwoe_0531"/>
<dbReference type="PANTHER" id="PTHR33744">
    <property type="entry name" value="CARBOHYDRATE DIACID REGULATOR"/>
    <property type="match status" value="1"/>
</dbReference>
<reference evidence="3 4" key="1">
    <citation type="journal article" date="2010" name="Stand. Genomic Sci.">
        <title>Complete genome sequence of Conexibacter woesei type strain (ID131577).</title>
        <authorList>
            <person name="Pukall R."/>
            <person name="Lapidus A."/>
            <person name="Glavina Del Rio T."/>
            <person name="Copeland A."/>
            <person name="Tice H."/>
            <person name="Cheng J.-F."/>
            <person name="Lucas S."/>
            <person name="Chen F."/>
            <person name="Nolan M."/>
            <person name="Bruce D."/>
            <person name="Goodwin L."/>
            <person name="Pitluck S."/>
            <person name="Mavromatis K."/>
            <person name="Ivanova N."/>
            <person name="Ovchinnikova G."/>
            <person name="Pati A."/>
            <person name="Chen A."/>
            <person name="Palaniappan K."/>
            <person name="Land M."/>
            <person name="Hauser L."/>
            <person name="Chang Y.-J."/>
            <person name="Jeffries C.D."/>
            <person name="Chain P."/>
            <person name="Meincke L."/>
            <person name="Sims D."/>
            <person name="Brettin T."/>
            <person name="Detter J.C."/>
            <person name="Rohde M."/>
            <person name="Goeker M."/>
            <person name="Bristow J."/>
            <person name="Eisen J.A."/>
            <person name="Markowitz V."/>
            <person name="Kyrpides N.C."/>
            <person name="Klenk H.-P."/>
            <person name="Hugenholtz P."/>
        </authorList>
    </citation>
    <scope>NUCLEOTIDE SEQUENCE [LARGE SCALE GENOMIC DNA]</scope>
    <source>
        <strain evidence="4">DSM 14684 / CIP 108061 / JCM 11494 / NBRC 100937 / ID131577</strain>
    </source>
</reference>
<dbReference type="eggNOG" id="COG2508">
    <property type="taxonomic scope" value="Bacteria"/>
</dbReference>
<feature type="domain" description="PucR C-terminal helix-turn-helix" evidence="2">
    <location>
        <begin position="437"/>
        <end position="495"/>
    </location>
</feature>
<evidence type="ECO:0000259" key="2">
    <source>
        <dbReference type="Pfam" id="PF13556"/>
    </source>
</evidence>
<dbReference type="InterPro" id="IPR025736">
    <property type="entry name" value="PucR_C-HTH_dom"/>
</dbReference>